<gene>
    <name evidence="1" type="ORF">S01H1_47623</name>
</gene>
<comment type="caution">
    <text evidence="1">The sequence shown here is derived from an EMBL/GenBank/DDBJ whole genome shotgun (WGS) entry which is preliminary data.</text>
</comment>
<name>X0WEN4_9ZZZZ</name>
<dbReference type="AlphaFoldDB" id="X0WEN4"/>
<dbReference type="EMBL" id="BARS01030535">
    <property type="protein sequence ID" value="GAG22953.1"/>
    <property type="molecule type" value="Genomic_DNA"/>
</dbReference>
<protein>
    <submittedName>
        <fullName evidence="1">Uncharacterized protein</fullName>
    </submittedName>
</protein>
<organism evidence="1">
    <name type="scientific">marine sediment metagenome</name>
    <dbReference type="NCBI Taxonomy" id="412755"/>
    <lineage>
        <taxon>unclassified sequences</taxon>
        <taxon>metagenomes</taxon>
        <taxon>ecological metagenomes</taxon>
    </lineage>
</organism>
<feature type="non-terminal residue" evidence="1">
    <location>
        <position position="47"/>
    </location>
</feature>
<accession>X0WEN4</accession>
<reference evidence="1" key="1">
    <citation type="journal article" date="2014" name="Front. Microbiol.">
        <title>High frequency of phylogenetically diverse reductive dehalogenase-homologous genes in deep subseafloor sedimentary metagenomes.</title>
        <authorList>
            <person name="Kawai M."/>
            <person name="Futagami T."/>
            <person name="Toyoda A."/>
            <person name="Takaki Y."/>
            <person name="Nishi S."/>
            <person name="Hori S."/>
            <person name="Arai W."/>
            <person name="Tsubouchi T."/>
            <person name="Morono Y."/>
            <person name="Uchiyama I."/>
            <person name="Ito T."/>
            <person name="Fujiyama A."/>
            <person name="Inagaki F."/>
            <person name="Takami H."/>
        </authorList>
    </citation>
    <scope>NUCLEOTIDE SEQUENCE</scope>
    <source>
        <strain evidence="1">Expedition CK06-06</strain>
    </source>
</reference>
<evidence type="ECO:0000313" key="1">
    <source>
        <dbReference type="EMBL" id="GAG22953.1"/>
    </source>
</evidence>
<proteinExistence type="predicted"/>
<sequence length="47" mass="5314">MHTLTFFFFALSFSEIAELLPALISKYLYPTLVGLLHLGQTSIILDK</sequence>